<proteinExistence type="predicted"/>
<organism evidence="3 4">
    <name type="scientific">Puccinia striiformis f. sp. tritici PST-78</name>
    <dbReference type="NCBI Taxonomy" id="1165861"/>
    <lineage>
        <taxon>Eukaryota</taxon>
        <taxon>Fungi</taxon>
        <taxon>Dikarya</taxon>
        <taxon>Basidiomycota</taxon>
        <taxon>Pucciniomycotina</taxon>
        <taxon>Pucciniomycetes</taxon>
        <taxon>Pucciniales</taxon>
        <taxon>Pucciniaceae</taxon>
        <taxon>Puccinia</taxon>
    </lineage>
</organism>
<sequence length="324" mass="35896">MSENSRPAISTDTLVGIVVGVFGLVLLLIITVLVILQTRHAKRSLVTSQHDGFTGAIASKFDRKSESNWDMSNFSLDSPRTIRAHPLTAESNFDSAYHLPDIHRFSAPSSIGQAVHQAFRKSQMTPPQRVRPRSRTARAQQNGLIDQRPGWAQWFRRQTIQEPFFSVQSSFSSGESPLASVQPFGESRSQLSLSIFPSPPPQRSSQRAHSSNVRSLLEHSGSSEILMYGDENRGSYTPGVVCPTTNVPPNYHEIALPCSAYPRAESFTRMSTSTLLDSPIDPAYLREISSPSAEQEFFQSLYAGGTNLCTGNFKISHPRTNRRT</sequence>
<evidence type="ECO:0000313" key="4">
    <source>
        <dbReference type="Proteomes" id="UP000054564"/>
    </source>
</evidence>
<keyword evidence="4" id="KW-1185">Reference proteome</keyword>
<keyword evidence="2" id="KW-1133">Transmembrane helix</keyword>
<dbReference type="EMBL" id="AJIL01000029">
    <property type="protein sequence ID" value="KNF01503.1"/>
    <property type="molecule type" value="Genomic_DNA"/>
</dbReference>
<accession>A0A0L0VQF5</accession>
<feature type="transmembrane region" description="Helical" evidence="2">
    <location>
        <begin position="14"/>
        <end position="36"/>
    </location>
</feature>
<name>A0A0L0VQF5_9BASI</name>
<feature type="region of interest" description="Disordered" evidence="1">
    <location>
        <begin position="122"/>
        <end position="141"/>
    </location>
</feature>
<dbReference type="AlphaFoldDB" id="A0A0L0VQF5"/>
<evidence type="ECO:0000313" key="3">
    <source>
        <dbReference type="EMBL" id="KNF01503.1"/>
    </source>
</evidence>
<gene>
    <name evidence="3" type="ORF">PSTG_05283</name>
</gene>
<dbReference type="Proteomes" id="UP000054564">
    <property type="component" value="Unassembled WGS sequence"/>
</dbReference>
<keyword evidence="2" id="KW-0472">Membrane</keyword>
<keyword evidence="2" id="KW-0812">Transmembrane</keyword>
<protein>
    <submittedName>
        <fullName evidence="3">Uncharacterized protein</fullName>
    </submittedName>
</protein>
<feature type="region of interest" description="Disordered" evidence="1">
    <location>
        <begin position="191"/>
        <end position="216"/>
    </location>
</feature>
<reference evidence="4" key="1">
    <citation type="submission" date="2014-03" db="EMBL/GenBank/DDBJ databases">
        <title>The Genome Sequence of Puccinia striiformis f. sp. tritici PST-78.</title>
        <authorList>
            <consortium name="The Broad Institute Genome Sequencing Platform"/>
            <person name="Cuomo C."/>
            <person name="Hulbert S."/>
            <person name="Chen X."/>
            <person name="Walker B."/>
            <person name="Young S.K."/>
            <person name="Zeng Q."/>
            <person name="Gargeya S."/>
            <person name="Fitzgerald M."/>
            <person name="Haas B."/>
            <person name="Abouelleil A."/>
            <person name="Alvarado L."/>
            <person name="Arachchi H.M."/>
            <person name="Berlin A.M."/>
            <person name="Chapman S.B."/>
            <person name="Goldberg J."/>
            <person name="Griggs A."/>
            <person name="Gujja S."/>
            <person name="Hansen M."/>
            <person name="Howarth C."/>
            <person name="Imamovic A."/>
            <person name="Larimer J."/>
            <person name="McCowan C."/>
            <person name="Montmayeur A."/>
            <person name="Murphy C."/>
            <person name="Neiman D."/>
            <person name="Pearson M."/>
            <person name="Priest M."/>
            <person name="Roberts A."/>
            <person name="Saif S."/>
            <person name="Shea T."/>
            <person name="Sisk P."/>
            <person name="Sykes S."/>
            <person name="Wortman J."/>
            <person name="Nusbaum C."/>
            <person name="Birren B."/>
        </authorList>
    </citation>
    <scope>NUCLEOTIDE SEQUENCE [LARGE SCALE GENOMIC DNA]</scope>
    <source>
        <strain evidence="4">race PST-78</strain>
    </source>
</reference>
<evidence type="ECO:0000256" key="2">
    <source>
        <dbReference type="SAM" id="Phobius"/>
    </source>
</evidence>
<evidence type="ECO:0000256" key="1">
    <source>
        <dbReference type="SAM" id="MobiDB-lite"/>
    </source>
</evidence>
<comment type="caution">
    <text evidence="3">The sequence shown here is derived from an EMBL/GenBank/DDBJ whole genome shotgun (WGS) entry which is preliminary data.</text>
</comment>